<protein>
    <recommendedName>
        <fullName evidence="2">Mannosylglycerate hydrolase MGH1-like glycoside hydrolase domain-containing protein</fullName>
    </recommendedName>
</protein>
<feature type="chain" id="PRO_5012287624" description="Mannosylglycerate hydrolase MGH1-like glycoside hydrolase domain-containing protein" evidence="1">
    <location>
        <begin position="25"/>
        <end position="820"/>
    </location>
</feature>
<dbReference type="Gene3D" id="1.50.10.10">
    <property type="match status" value="1"/>
</dbReference>
<dbReference type="InterPro" id="IPR054491">
    <property type="entry name" value="MGH1-like_GH"/>
</dbReference>
<comment type="caution">
    <text evidence="3">The sequence shown here is derived from an EMBL/GenBank/DDBJ whole genome shotgun (WGS) entry which is preliminary data.</text>
</comment>
<name>A0A255YZ84_9PROT</name>
<feature type="signal peptide" evidence="1">
    <location>
        <begin position="1"/>
        <end position="24"/>
    </location>
</feature>
<sequence>MPRSPRALLTFAALSLLGAGAGHTAESQTYAPYAAEPGGTPATVSVSASGTPGTRVFHLHSTAPQRDNTPSTRIITENGPFTRTGDLMFDALFAQAVDDARLASVTSIKDEWYNNRQPIPCPCFETGEKWNYVWTRDLSYALDLGLAGLDPQRAVNSLLFKTGTLRPGVPVPPELPPGSTQIVQDTGSGGSWPVSTDRTTWALGAEAALANLHGANRTDFARKAFDALRGTLEADRVAVYDARSGLYKGEHSFLDWREQSYAPWVRQNLSALADSKALSTNVTQYRAQRLAARLAREFGEMDLATRYDGWADALARAIDGGFWDARAGMYATYTSADLTPALIGKYDLLGNALAVLSGIAPADRARSIFDRYPFAPFGPSVVWPQAPGEYVYHNRAQWPFVTAYAVRAAAKVGHVAAVERGLAALERAAALNLSNMENLEWLTGKAQFDDGPEINSRRQLWSVAAYYGMVVETIFGWHAGPDGIRIAPTLTGALRDRFTGTDAVLSNLEYAGRKLDLALILPPQSGPGALYPVASVHLNGTQVTGLITADQLSEGVNRIDIRFAPSQTSASMVTNIPLIDAVSHAEPRAFMPWTPSITAAQRNDAGIRLDIAPARDKTPVRYNILRDGVPLAQDVTGQSWTDPAPPVPSHTACYSVVAVHVSTRISSQPSAPACLRGDMAQTIAVDRKAALGQTLDLGAVTLSAAGRYVLGTLYDNHTFALNTGVTNAVKRLVLRAADGTRHSAIIQMPHIEPEGDKHPIRPSTRAVFDLPAGTYQVVLEDFFNMSGLSTNMTYSAPGGSGGPVNEALIAALTIDKVAGP</sequence>
<dbReference type="SUPFAM" id="SSF48208">
    <property type="entry name" value="Six-hairpin glycosidases"/>
    <property type="match status" value="1"/>
</dbReference>
<dbReference type="AlphaFoldDB" id="A0A255YZ84"/>
<organism evidence="3 4">
    <name type="scientific">Niveispirillum lacus</name>
    <dbReference type="NCBI Taxonomy" id="1981099"/>
    <lineage>
        <taxon>Bacteria</taxon>
        <taxon>Pseudomonadati</taxon>
        <taxon>Pseudomonadota</taxon>
        <taxon>Alphaproteobacteria</taxon>
        <taxon>Rhodospirillales</taxon>
        <taxon>Azospirillaceae</taxon>
        <taxon>Niveispirillum</taxon>
    </lineage>
</organism>
<evidence type="ECO:0000313" key="4">
    <source>
        <dbReference type="Proteomes" id="UP000216998"/>
    </source>
</evidence>
<feature type="domain" description="Mannosylglycerate hydrolase MGH1-like glycoside hydrolase" evidence="2">
    <location>
        <begin position="273"/>
        <end position="445"/>
    </location>
</feature>
<dbReference type="InterPro" id="IPR012341">
    <property type="entry name" value="6hp_glycosidase-like_sf"/>
</dbReference>
<evidence type="ECO:0000256" key="1">
    <source>
        <dbReference type="SAM" id="SignalP"/>
    </source>
</evidence>
<dbReference type="RefSeq" id="WP_094456408.1">
    <property type="nucleotide sequence ID" value="NZ_NOXU01000028.1"/>
</dbReference>
<gene>
    <name evidence="3" type="ORF">CHU95_11120</name>
</gene>
<accession>A0A255YZ84</accession>
<proteinExistence type="predicted"/>
<dbReference type="OrthoDB" id="9759959at2"/>
<evidence type="ECO:0000259" key="2">
    <source>
        <dbReference type="Pfam" id="PF22422"/>
    </source>
</evidence>
<reference evidence="3 4" key="1">
    <citation type="submission" date="2017-07" db="EMBL/GenBank/DDBJ databases">
        <title>Niveispirillum cyanobacteriorum sp. nov., isolated from cyanobacterial aggregates in a eutrophic lake.</title>
        <authorList>
            <person name="Cai H."/>
        </authorList>
    </citation>
    <scope>NUCLEOTIDE SEQUENCE [LARGE SCALE GENOMIC DNA]</scope>
    <source>
        <strain evidence="4">TH1-14</strain>
    </source>
</reference>
<dbReference type="Pfam" id="PF22422">
    <property type="entry name" value="MGH1-like_GH"/>
    <property type="match status" value="1"/>
</dbReference>
<evidence type="ECO:0000313" key="3">
    <source>
        <dbReference type="EMBL" id="OYQ34557.1"/>
    </source>
</evidence>
<dbReference type="GO" id="GO:0005975">
    <property type="term" value="P:carbohydrate metabolic process"/>
    <property type="evidence" value="ECO:0007669"/>
    <property type="project" value="InterPro"/>
</dbReference>
<keyword evidence="1" id="KW-0732">Signal</keyword>
<keyword evidence="4" id="KW-1185">Reference proteome</keyword>
<dbReference type="InterPro" id="IPR008928">
    <property type="entry name" value="6-hairpin_glycosidase_sf"/>
</dbReference>
<dbReference type="EMBL" id="NOXU01000028">
    <property type="protein sequence ID" value="OYQ34557.1"/>
    <property type="molecule type" value="Genomic_DNA"/>
</dbReference>
<dbReference type="Proteomes" id="UP000216998">
    <property type="component" value="Unassembled WGS sequence"/>
</dbReference>